<accession>A0A822X8S8</accession>
<reference evidence="1 2" key="1">
    <citation type="submission" date="2016-03" db="EMBL/GenBank/DDBJ databases">
        <authorList>
            <consortium name="Pathogen Informatics"/>
        </authorList>
    </citation>
    <scope>NUCLEOTIDE SEQUENCE [LARGE SCALE GENOMIC DNA]</scope>
    <source>
        <strain evidence="2">e1424</strain>
    </source>
</reference>
<protein>
    <submittedName>
        <fullName evidence="1">Uncharacterized protein</fullName>
    </submittedName>
</protein>
<gene>
    <name evidence="1" type="ORF">SAMEA2273352_04183</name>
</gene>
<sequence>MSLPLISPQQANALIAESDAVEPTYLIRSI</sequence>
<dbReference type="Proteomes" id="UP000076205">
    <property type="component" value="Unassembled WGS sequence"/>
</dbReference>
<evidence type="ECO:0000313" key="2">
    <source>
        <dbReference type="Proteomes" id="UP000076205"/>
    </source>
</evidence>
<dbReference type="AlphaFoldDB" id="A0A822X8S8"/>
<proteinExistence type="predicted"/>
<name>A0A822X8S8_9ENTR</name>
<organism evidence="1 2">
    <name type="scientific">Enterobacter hormaechei</name>
    <dbReference type="NCBI Taxonomy" id="158836"/>
    <lineage>
        <taxon>Bacteria</taxon>
        <taxon>Pseudomonadati</taxon>
        <taxon>Pseudomonadota</taxon>
        <taxon>Gammaproteobacteria</taxon>
        <taxon>Enterobacterales</taxon>
        <taxon>Enterobacteriaceae</taxon>
        <taxon>Enterobacter</taxon>
        <taxon>Enterobacter cloacae complex</taxon>
    </lineage>
</organism>
<dbReference type="EMBL" id="FJYW01000011">
    <property type="protein sequence ID" value="CZY12242.1"/>
    <property type="molecule type" value="Genomic_DNA"/>
</dbReference>
<comment type="caution">
    <text evidence="1">The sequence shown here is derived from an EMBL/GenBank/DDBJ whole genome shotgun (WGS) entry which is preliminary data.</text>
</comment>
<evidence type="ECO:0000313" key="1">
    <source>
        <dbReference type="EMBL" id="CZY12242.1"/>
    </source>
</evidence>